<keyword evidence="1" id="KW-0175">Coiled coil</keyword>
<accession>A0A9D2SWF8</accession>
<proteinExistence type="predicted"/>
<evidence type="ECO:0000313" key="4">
    <source>
        <dbReference type="Proteomes" id="UP000823896"/>
    </source>
</evidence>
<dbReference type="Gene3D" id="1.20.1270.90">
    <property type="entry name" value="AF1782-like"/>
    <property type="match status" value="3"/>
</dbReference>
<reference evidence="3" key="2">
    <citation type="submission" date="2021-04" db="EMBL/GenBank/DDBJ databases">
        <authorList>
            <person name="Gilroy R."/>
        </authorList>
    </citation>
    <scope>NUCLEOTIDE SEQUENCE</scope>
    <source>
        <strain evidence="3">CHK187-11901</strain>
    </source>
</reference>
<comment type="caution">
    <text evidence="3">The sequence shown here is derived from an EMBL/GenBank/DDBJ whole genome shotgun (WGS) entry which is preliminary data.</text>
</comment>
<reference evidence="3" key="1">
    <citation type="journal article" date="2021" name="PeerJ">
        <title>Extensive microbial diversity within the chicken gut microbiome revealed by metagenomics and culture.</title>
        <authorList>
            <person name="Gilroy R."/>
            <person name="Ravi A."/>
            <person name="Getino M."/>
            <person name="Pursley I."/>
            <person name="Horton D.L."/>
            <person name="Alikhan N.F."/>
            <person name="Baker D."/>
            <person name="Gharbi K."/>
            <person name="Hall N."/>
            <person name="Watson M."/>
            <person name="Adriaenssens E.M."/>
            <person name="Foster-Nyarko E."/>
            <person name="Jarju S."/>
            <person name="Secka A."/>
            <person name="Antonio M."/>
            <person name="Oren A."/>
            <person name="Chaudhuri R.R."/>
            <person name="La Ragione R."/>
            <person name="Hildebrand F."/>
            <person name="Pallen M.J."/>
        </authorList>
    </citation>
    <scope>NUCLEOTIDE SEQUENCE</scope>
    <source>
        <strain evidence="3">CHK187-11901</strain>
    </source>
</reference>
<organism evidence="3 4">
    <name type="scientific">Candidatus Merdibacter merdavium</name>
    <dbReference type="NCBI Taxonomy" id="2838692"/>
    <lineage>
        <taxon>Bacteria</taxon>
        <taxon>Bacillati</taxon>
        <taxon>Bacillota</taxon>
        <taxon>Erysipelotrichia</taxon>
        <taxon>Erysipelotrichales</taxon>
        <taxon>Erysipelotrichaceae</taxon>
        <taxon>Merdibacter</taxon>
    </lineage>
</organism>
<dbReference type="Proteomes" id="UP000823896">
    <property type="component" value="Unassembled WGS sequence"/>
</dbReference>
<feature type="transmembrane region" description="Helical" evidence="2">
    <location>
        <begin position="257"/>
        <end position="277"/>
    </location>
</feature>
<dbReference type="AlphaFoldDB" id="A0A9D2SWF8"/>
<keyword evidence="2" id="KW-0472">Membrane</keyword>
<protein>
    <submittedName>
        <fullName evidence="3">FIVAR domain-containing protein</fullName>
    </submittedName>
</protein>
<evidence type="ECO:0000256" key="1">
    <source>
        <dbReference type="SAM" id="Coils"/>
    </source>
</evidence>
<name>A0A9D2SWF8_9FIRM</name>
<keyword evidence="2" id="KW-0812">Transmembrane</keyword>
<keyword evidence="2" id="KW-1133">Transmembrane helix</keyword>
<dbReference type="EMBL" id="DWWM01000040">
    <property type="protein sequence ID" value="HJC36661.1"/>
    <property type="molecule type" value="Genomic_DNA"/>
</dbReference>
<feature type="non-terminal residue" evidence="3">
    <location>
        <position position="1"/>
    </location>
</feature>
<sequence>ALRDAVQAAQDAVDDPEADADQLKAANKAMTKAAQELWEIVTKTELEALIEAANGYLDGNYTEESIAILQDAITNAQAAANNDDATTAEVTDAITDLANAIAGLESITLDTSALAHEIELVTQMIANLDDYVPSTVEGLADKLADAQNVLTDATTQAEIDAATESLREARLNARTKADKSALEALIAEVSAMDLRMYTQTSANALRAALIDAQQTVADEEATQEEVDDAIDTLNVALNALTEENAATQSSQQNDTGINGGMSGMFGLLLISAGAVILPQIKKKHGLRG</sequence>
<dbReference type="Pfam" id="PF07554">
    <property type="entry name" value="FIVAR"/>
    <property type="match status" value="3"/>
</dbReference>
<gene>
    <name evidence="3" type="ORF">H9702_05975</name>
</gene>
<feature type="coiled-coil region" evidence="1">
    <location>
        <begin position="202"/>
        <end position="243"/>
    </location>
</feature>
<evidence type="ECO:0000313" key="3">
    <source>
        <dbReference type="EMBL" id="HJC36661.1"/>
    </source>
</evidence>
<evidence type="ECO:0000256" key="2">
    <source>
        <dbReference type="SAM" id="Phobius"/>
    </source>
</evidence>